<dbReference type="Proteomes" id="UP001172102">
    <property type="component" value="Unassembled WGS sequence"/>
</dbReference>
<dbReference type="FunFam" id="1.10.150.110:FF:000001">
    <property type="entry name" value="Putative Crossover junction endonuclease MUS81"/>
    <property type="match status" value="1"/>
</dbReference>
<dbReference type="GO" id="GO:0003677">
    <property type="term" value="F:DNA binding"/>
    <property type="evidence" value="ECO:0007669"/>
    <property type="project" value="UniProtKB-UniRule"/>
</dbReference>
<name>A0AA40EAI1_9PEZI</name>
<reference evidence="16" key="1">
    <citation type="submission" date="2023-06" db="EMBL/GenBank/DDBJ databases">
        <title>Genome-scale phylogeny and comparative genomics of the fungal order Sordariales.</title>
        <authorList>
            <consortium name="Lawrence Berkeley National Laboratory"/>
            <person name="Hensen N."/>
            <person name="Bonometti L."/>
            <person name="Westerberg I."/>
            <person name="Brannstrom I.O."/>
            <person name="Guillou S."/>
            <person name="Cros-Aarteil S."/>
            <person name="Calhoun S."/>
            <person name="Haridas S."/>
            <person name="Kuo A."/>
            <person name="Mondo S."/>
            <person name="Pangilinan J."/>
            <person name="Riley R."/>
            <person name="Labutti K."/>
            <person name="Andreopoulos B."/>
            <person name="Lipzen A."/>
            <person name="Chen C."/>
            <person name="Yanf M."/>
            <person name="Daum C."/>
            <person name="Ng V."/>
            <person name="Clum A."/>
            <person name="Steindorff A."/>
            <person name="Ohm R."/>
            <person name="Martin F."/>
            <person name="Silar P."/>
            <person name="Natvig D."/>
            <person name="Lalanne C."/>
            <person name="Gautier V."/>
            <person name="Ament-Velasquez S.L."/>
            <person name="Kruys A."/>
            <person name="Hutchinson M.I."/>
            <person name="Powell A.J."/>
            <person name="Barry K."/>
            <person name="Miller A.N."/>
            <person name="Grigoriev I.V."/>
            <person name="Debuchy R."/>
            <person name="Gladieux P."/>
            <person name="Thoren M.H."/>
            <person name="Johannesson H."/>
        </authorList>
    </citation>
    <scope>NUCLEOTIDE SEQUENCE</scope>
    <source>
        <strain evidence="16">SMH4607-1</strain>
    </source>
</reference>
<dbReference type="GO" id="GO:0031573">
    <property type="term" value="P:mitotic intra-S DNA damage checkpoint signaling"/>
    <property type="evidence" value="ECO:0007669"/>
    <property type="project" value="TreeGrafter"/>
</dbReference>
<dbReference type="PANTHER" id="PTHR13451:SF0">
    <property type="entry name" value="CROSSOVER JUNCTION ENDONUCLEASE MUS81"/>
    <property type="match status" value="1"/>
</dbReference>
<dbReference type="GO" id="GO:0031297">
    <property type="term" value="P:replication fork processing"/>
    <property type="evidence" value="ECO:0007669"/>
    <property type="project" value="UniProtKB-ARBA"/>
</dbReference>
<feature type="domain" description="ERCC4" evidence="15">
    <location>
        <begin position="325"/>
        <end position="431"/>
    </location>
</feature>
<dbReference type="Gene3D" id="3.40.50.10130">
    <property type="match status" value="1"/>
</dbReference>
<dbReference type="AlphaFoldDB" id="A0AA40EAI1"/>
<comment type="function">
    <text evidence="14">Interacts with EME1 to form a DNA structure-specific endonuclease with substrate preference for branched DNA structures with a 5'-end at the branch nick. Typical substrates include 3'-flap structures, D-loops, replication forks and nicked Holliday junctions. May be required in mitosis for the processing of stalled or collapsed replication fork intermediates. May be required in meiosis for the repair of meiosis-specific double strand breaks subsequent to single-end invasion (SEI).</text>
</comment>
<dbReference type="Gene3D" id="1.10.150.110">
    <property type="entry name" value="DNA polymerase beta, N-terminal domain-like"/>
    <property type="match status" value="1"/>
</dbReference>
<dbReference type="SUPFAM" id="SSF47802">
    <property type="entry name" value="DNA polymerase beta, N-terminal domain-like"/>
    <property type="match status" value="1"/>
</dbReference>
<evidence type="ECO:0000256" key="8">
    <source>
        <dbReference type="ARBA" id="ARBA00022801"/>
    </source>
</evidence>
<dbReference type="InterPro" id="IPR033309">
    <property type="entry name" value="Mus81"/>
</dbReference>
<evidence type="ECO:0000256" key="14">
    <source>
        <dbReference type="RuleBase" id="RU369042"/>
    </source>
</evidence>
<dbReference type="Gene3D" id="1.10.150.670">
    <property type="entry name" value="Crossover junction endonuclease EME1, DNA-binding domain"/>
    <property type="match status" value="1"/>
</dbReference>
<dbReference type="InterPro" id="IPR010996">
    <property type="entry name" value="HHH_MUS81"/>
</dbReference>
<dbReference type="InterPro" id="IPR011335">
    <property type="entry name" value="Restrct_endonuc-II-like"/>
</dbReference>
<dbReference type="GO" id="GO:0008821">
    <property type="term" value="F:crossover junction DNA endonuclease activity"/>
    <property type="evidence" value="ECO:0007669"/>
    <property type="project" value="UniProtKB-UniRule"/>
</dbReference>
<evidence type="ECO:0000256" key="6">
    <source>
        <dbReference type="ARBA" id="ARBA00022759"/>
    </source>
</evidence>
<dbReference type="PANTHER" id="PTHR13451">
    <property type="entry name" value="CLASS II CROSSOVER JUNCTION ENDONUCLEASE MUS81"/>
    <property type="match status" value="1"/>
</dbReference>
<keyword evidence="11 14" id="KW-0234">DNA repair</keyword>
<dbReference type="SMART" id="SM00891">
    <property type="entry name" value="ERCC4"/>
    <property type="match status" value="1"/>
</dbReference>
<dbReference type="CDD" id="cd21036">
    <property type="entry name" value="WH_MUS81"/>
    <property type="match status" value="1"/>
</dbReference>
<dbReference type="GO" id="GO:0006308">
    <property type="term" value="P:DNA catabolic process"/>
    <property type="evidence" value="ECO:0007669"/>
    <property type="project" value="UniProtKB-UniRule"/>
</dbReference>
<evidence type="ECO:0000256" key="3">
    <source>
        <dbReference type="ARBA" id="ARBA00010015"/>
    </source>
</evidence>
<comment type="subunit">
    <text evidence="14">Interacts with EME1.</text>
</comment>
<evidence type="ECO:0000256" key="9">
    <source>
        <dbReference type="ARBA" id="ARBA00022842"/>
    </source>
</evidence>
<keyword evidence="13" id="KW-0469">Meiosis</keyword>
<evidence type="ECO:0000256" key="5">
    <source>
        <dbReference type="ARBA" id="ARBA00022723"/>
    </source>
</evidence>
<protein>
    <recommendedName>
        <fullName evidence="14">Crossover junction endonuclease MUS81</fullName>
        <ecNumber evidence="14">3.1.22.-</ecNumber>
    </recommendedName>
</protein>
<dbReference type="FunFam" id="3.40.50.10130:FF:000003">
    <property type="entry name" value="Crossover junction endonuclease MUS81"/>
    <property type="match status" value="1"/>
</dbReference>
<keyword evidence="4 14" id="KW-0540">Nuclease</keyword>
<dbReference type="FunFam" id="1.10.10.10:FF:000307">
    <property type="entry name" value="Crossover junction endonuclease MUS81"/>
    <property type="match status" value="1"/>
</dbReference>
<organism evidence="16 17">
    <name type="scientific">Lasiosphaeris hirsuta</name>
    <dbReference type="NCBI Taxonomy" id="260670"/>
    <lineage>
        <taxon>Eukaryota</taxon>
        <taxon>Fungi</taxon>
        <taxon>Dikarya</taxon>
        <taxon>Ascomycota</taxon>
        <taxon>Pezizomycotina</taxon>
        <taxon>Sordariomycetes</taxon>
        <taxon>Sordariomycetidae</taxon>
        <taxon>Sordariales</taxon>
        <taxon>Lasiosphaeriaceae</taxon>
        <taxon>Lasiosphaeris</taxon>
    </lineage>
</organism>
<evidence type="ECO:0000256" key="12">
    <source>
        <dbReference type="ARBA" id="ARBA00023242"/>
    </source>
</evidence>
<dbReference type="GO" id="GO:0046872">
    <property type="term" value="F:metal ion binding"/>
    <property type="evidence" value="ECO:0007669"/>
    <property type="project" value="UniProtKB-UniRule"/>
</dbReference>
<dbReference type="InterPro" id="IPR047417">
    <property type="entry name" value="WHD_MUS81"/>
</dbReference>
<evidence type="ECO:0000256" key="4">
    <source>
        <dbReference type="ARBA" id="ARBA00022722"/>
    </source>
</evidence>
<dbReference type="Gene3D" id="1.10.10.10">
    <property type="entry name" value="Winged helix-like DNA-binding domain superfamily/Winged helix DNA-binding domain"/>
    <property type="match status" value="1"/>
</dbReference>
<sequence>MPQDDNACANPMLLEWVKEWWDTARERNSKGVTTYKHAYDSLKACPVVFEHPALLQQLKGFGPKLCERLSDKLKEYCEENGLPMPLHPSKKRGAANRLARALHEVAEEGEDDEEAARPAKKVRKVKPYVPNYRTGAYALVLALSMQEKNAPVGMTKADLIDAAQQYCDASFTAPPDPTKFYTAWASMKTLSQKELVYERGRPLKRYALTDEGWEVAKRIRALAAANGEVTVDPNIVRGVSPPATNRPAAVPQGHVPQAVAQPISDDEDELEAFQENDNHNNDKDVPQSQLSEFKDVVADGTPVADVSALPVFTPIRLAPGTFTVELVLDVREVRAKTDRDYMQAELAKRGIKPIMRALKLGDALWVAKCTQPSWLTRVGAEGDEVMLDWIVERKRLDDLIGSIKDGRFHEQKFRLRRSGIKNVVYIVEEIAMDSTHFSKHEEAVQSAVASIQVVNGYFLKRTQMMDETIRYLISMTNMLKKVYESKPLHVIPTAVLTAKNYLPLLKQAREKNPSMSHYVSYPAFASLASKSDLMTLRDLYLKMLMCTRGVTGEKAIEIQKVWKTPYDFVKAYERLAGTAEEVKKKKISLVSDQLDHLVGRKKMIKGVSHKIAEVWGDV</sequence>
<dbReference type="InterPro" id="IPR047416">
    <property type="entry name" value="XPF_nuclease_Mus81"/>
</dbReference>
<comment type="cofactor">
    <cofactor evidence="1 14">
        <name>Mg(2+)</name>
        <dbReference type="ChEBI" id="CHEBI:18420"/>
    </cofactor>
</comment>
<comment type="caution">
    <text evidence="16">The sequence shown here is derived from an EMBL/GenBank/DDBJ whole genome shotgun (WGS) entry which is preliminary data.</text>
</comment>
<accession>A0AA40EAI1</accession>
<dbReference type="GO" id="GO:0005634">
    <property type="term" value="C:nucleus"/>
    <property type="evidence" value="ECO:0007669"/>
    <property type="project" value="UniProtKB-SubCell"/>
</dbReference>
<dbReference type="GO" id="GO:0048476">
    <property type="term" value="C:Holliday junction resolvase complex"/>
    <property type="evidence" value="ECO:0007669"/>
    <property type="project" value="UniProtKB-UniRule"/>
</dbReference>
<evidence type="ECO:0000256" key="11">
    <source>
        <dbReference type="ARBA" id="ARBA00023204"/>
    </source>
</evidence>
<keyword evidence="8 14" id="KW-0378">Hydrolase</keyword>
<evidence type="ECO:0000256" key="7">
    <source>
        <dbReference type="ARBA" id="ARBA00022763"/>
    </source>
</evidence>
<keyword evidence="6 14" id="KW-0255">Endonuclease</keyword>
<keyword evidence="10 14" id="KW-0233">DNA recombination</keyword>
<gene>
    <name evidence="16" type="ORF">B0H67DRAFT_563849</name>
</gene>
<keyword evidence="12 14" id="KW-0539">Nucleus</keyword>
<dbReference type="InterPro" id="IPR036388">
    <property type="entry name" value="WH-like_DNA-bd_sf"/>
</dbReference>
<dbReference type="Pfam" id="PF02732">
    <property type="entry name" value="ERCC4"/>
    <property type="match status" value="1"/>
</dbReference>
<dbReference type="InterPro" id="IPR006166">
    <property type="entry name" value="ERCC4_domain"/>
</dbReference>
<comment type="similarity">
    <text evidence="3 14">Belongs to the XPF family.</text>
</comment>
<dbReference type="InterPro" id="IPR027421">
    <property type="entry name" value="DNA_pol_lamdba_lyase_dom_sf"/>
</dbReference>
<evidence type="ECO:0000259" key="15">
    <source>
        <dbReference type="SMART" id="SM00891"/>
    </source>
</evidence>
<dbReference type="EMBL" id="JAUKUA010000001">
    <property type="protein sequence ID" value="KAK0731122.1"/>
    <property type="molecule type" value="Genomic_DNA"/>
</dbReference>
<evidence type="ECO:0000313" key="17">
    <source>
        <dbReference type="Proteomes" id="UP001172102"/>
    </source>
</evidence>
<keyword evidence="5 14" id="KW-0479">Metal-binding</keyword>
<evidence type="ECO:0000256" key="13">
    <source>
        <dbReference type="ARBA" id="ARBA00023254"/>
    </source>
</evidence>
<dbReference type="CDD" id="cd20074">
    <property type="entry name" value="XPF_nuclease_Mus81"/>
    <property type="match status" value="1"/>
</dbReference>
<dbReference type="GO" id="GO:0000712">
    <property type="term" value="P:resolution of meiotic recombination intermediates"/>
    <property type="evidence" value="ECO:0007669"/>
    <property type="project" value="TreeGrafter"/>
</dbReference>
<keyword evidence="7 14" id="KW-0227">DNA damage</keyword>
<dbReference type="GO" id="GO:0048257">
    <property type="term" value="F:3'-flap endonuclease activity"/>
    <property type="evidence" value="ECO:0007669"/>
    <property type="project" value="TreeGrafter"/>
</dbReference>
<dbReference type="GO" id="GO:0000727">
    <property type="term" value="P:double-strand break repair via break-induced replication"/>
    <property type="evidence" value="ECO:0007669"/>
    <property type="project" value="UniProtKB-UniRule"/>
</dbReference>
<proteinExistence type="inferred from homology"/>
<comment type="subcellular location">
    <subcellularLocation>
        <location evidence="2 14">Nucleus</location>
    </subcellularLocation>
</comment>
<evidence type="ECO:0000313" key="16">
    <source>
        <dbReference type="EMBL" id="KAK0731122.1"/>
    </source>
</evidence>
<evidence type="ECO:0000256" key="1">
    <source>
        <dbReference type="ARBA" id="ARBA00001946"/>
    </source>
</evidence>
<dbReference type="InterPro" id="IPR042530">
    <property type="entry name" value="EME1/EME2_C"/>
</dbReference>
<dbReference type="SUPFAM" id="SSF52980">
    <property type="entry name" value="Restriction endonuclease-like"/>
    <property type="match status" value="1"/>
</dbReference>
<dbReference type="Pfam" id="PF21136">
    <property type="entry name" value="WHD_MUS81"/>
    <property type="match status" value="1"/>
</dbReference>
<evidence type="ECO:0000256" key="10">
    <source>
        <dbReference type="ARBA" id="ARBA00023172"/>
    </source>
</evidence>
<evidence type="ECO:0000256" key="2">
    <source>
        <dbReference type="ARBA" id="ARBA00004123"/>
    </source>
</evidence>
<keyword evidence="17" id="KW-1185">Reference proteome</keyword>
<dbReference type="EC" id="3.1.22.-" evidence="14"/>
<keyword evidence="9 14" id="KW-0460">Magnesium</keyword>
<dbReference type="Pfam" id="PF14716">
    <property type="entry name" value="HHH_8"/>
    <property type="match status" value="1"/>
</dbReference>